<dbReference type="GO" id="GO:0016874">
    <property type="term" value="F:ligase activity"/>
    <property type="evidence" value="ECO:0007669"/>
    <property type="project" value="UniProtKB-KW"/>
</dbReference>
<dbReference type="Pfam" id="PF17759">
    <property type="entry name" value="tRNA_synthFbeta"/>
    <property type="match status" value="1"/>
</dbReference>
<dbReference type="InterPro" id="IPR020825">
    <property type="entry name" value="Phe-tRNA_synthase-like_B3/B4"/>
</dbReference>
<gene>
    <name evidence="15" type="ORF">M9Y10_006081</name>
</gene>
<comment type="similarity">
    <text evidence="3">Belongs to the phenylalanyl-tRNA synthetase beta subunit family. Type 2 subfamily.</text>
</comment>
<keyword evidence="6 15" id="KW-0436">Ligase</keyword>
<keyword evidence="12" id="KW-0030">Aminoacyl-tRNA synthetase</keyword>
<evidence type="ECO:0000256" key="5">
    <source>
        <dbReference type="ARBA" id="ARBA00022490"/>
    </source>
</evidence>
<dbReference type="Pfam" id="PF18262">
    <property type="entry name" value="PhetRS_B1"/>
    <property type="match status" value="1"/>
</dbReference>
<evidence type="ECO:0000256" key="4">
    <source>
        <dbReference type="ARBA" id="ARBA00012814"/>
    </source>
</evidence>
<dbReference type="InterPro" id="IPR040659">
    <property type="entry name" value="PhetRS_B1"/>
</dbReference>
<proteinExistence type="inferred from homology"/>
<dbReference type="InterPro" id="IPR041616">
    <property type="entry name" value="PheRS_beta_core"/>
</dbReference>
<dbReference type="InterPro" id="IPR045864">
    <property type="entry name" value="aa-tRNA-synth_II/BPL/LPL"/>
</dbReference>
<dbReference type="Proteomes" id="UP001470230">
    <property type="component" value="Unassembled WGS sequence"/>
</dbReference>
<keyword evidence="7" id="KW-0479">Metal-binding</keyword>
<dbReference type="Gene3D" id="3.50.40.10">
    <property type="entry name" value="Phenylalanyl-trna Synthetase, Chain B, domain 3"/>
    <property type="match status" value="1"/>
</dbReference>
<evidence type="ECO:0000256" key="2">
    <source>
        <dbReference type="ARBA" id="ARBA00004496"/>
    </source>
</evidence>
<keyword evidence="11" id="KW-0648">Protein biosynthesis</keyword>
<dbReference type="PANTHER" id="PTHR10947">
    <property type="entry name" value="PHENYLALANYL-TRNA SYNTHETASE BETA CHAIN AND LEUCINE-RICH REPEAT-CONTAINING PROTEIN 47"/>
    <property type="match status" value="1"/>
</dbReference>
<reference evidence="15 16" key="1">
    <citation type="submission" date="2024-04" db="EMBL/GenBank/DDBJ databases">
        <title>Tritrichomonas musculus Genome.</title>
        <authorList>
            <person name="Alves-Ferreira E."/>
            <person name="Grigg M."/>
            <person name="Lorenzi H."/>
            <person name="Galac M."/>
        </authorList>
    </citation>
    <scope>NUCLEOTIDE SEQUENCE [LARGE SCALE GENOMIC DNA]</scope>
    <source>
        <strain evidence="15 16">EAF2021</strain>
    </source>
</reference>
<feature type="domain" description="B5" evidence="14">
    <location>
        <begin position="308"/>
        <end position="386"/>
    </location>
</feature>
<dbReference type="InterPro" id="IPR009061">
    <property type="entry name" value="DNA-bd_dom_put_sf"/>
</dbReference>
<dbReference type="SMART" id="SM00874">
    <property type="entry name" value="B5"/>
    <property type="match status" value="1"/>
</dbReference>
<keyword evidence="10" id="KW-0460">Magnesium</keyword>
<keyword evidence="8" id="KW-0547">Nucleotide-binding</keyword>
<evidence type="ECO:0000313" key="15">
    <source>
        <dbReference type="EMBL" id="KAK8875904.1"/>
    </source>
</evidence>
<evidence type="ECO:0000256" key="10">
    <source>
        <dbReference type="ARBA" id="ARBA00022842"/>
    </source>
</evidence>
<protein>
    <recommendedName>
        <fullName evidence="4">phenylalanine--tRNA ligase</fullName>
        <ecNumber evidence="4">6.1.1.20</ecNumber>
    </recommendedName>
    <alternativeName>
        <fullName evidence="13">Phenylalanyl-tRNA synthetase beta subunit</fullName>
    </alternativeName>
</protein>
<comment type="subcellular location">
    <subcellularLocation>
        <location evidence="2">Cytoplasm</location>
    </subcellularLocation>
</comment>
<evidence type="ECO:0000256" key="1">
    <source>
        <dbReference type="ARBA" id="ARBA00001946"/>
    </source>
</evidence>
<evidence type="ECO:0000259" key="14">
    <source>
        <dbReference type="PROSITE" id="PS51483"/>
    </source>
</evidence>
<evidence type="ECO:0000256" key="11">
    <source>
        <dbReference type="ARBA" id="ARBA00022917"/>
    </source>
</evidence>
<dbReference type="SUPFAM" id="SSF56037">
    <property type="entry name" value="PheT/TilS domain"/>
    <property type="match status" value="1"/>
</dbReference>
<dbReference type="SUPFAM" id="SSF46955">
    <property type="entry name" value="Putative DNA-binding domain"/>
    <property type="match status" value="1"/>
</dbReference>
<dbReference type="Pfam" id="PF03484">
    <property type="entry name" value="B5"/>
    <property type="match status" value="1"/>
</dbReference>
<dbReference type="SMART" id="SM00873">
    <property type="entry name" value="B3_4"/>
    <property type="match status" value="1"/>
</dbReference>
<evidence type="ECO:0000256" key="13">
    <source>
        <dbReference type="ARBA" id="ARBA00033189"/>
    </source>
</evidence>
<evidence type="ECO:0000256" key="9">
    <source>
        <dbReference type="ARBA" id="ARBA00022840"/>
    </source>
</evidence>
<keyword evidence="9" id="KW-0067">ATP-binding</keyword>
<name>A0ABR2JDH3_9EUKA</name>
<accession>A0ABR2JDH3</accession>
<dbReference type="EC" id="6.1.1.20" evidence="4"/>
<sequence>MPIVSVLPHSLYELMGVEPMDDESLRTLLLQYGLELDDVTEDEEEDENGNKTKVKHYKIDVPANRPDLLSVESIAMALKVFRGGEHPNYTIVPPKLEITIEDSVDSVRGIIVCAVLRNIKFTQENYKSFIDLQDKLHHNLCRRRLFASIGTHDLNLCKPPFRYLAEKPEDIKFVPLNGIPNKELVEVDGRQLFKNIEEAHHTLAAYTPLLEEKVKNGDKEETVLKPLFPVVRDSEGVMSLPPIINSDRTKITLDTKDVFIECTALDQTRAMIAVVCLCSAFSLYTATPFTIEQVNVIKNGKTVATPNFDTIDFNVDLEYIKTITSIQDLTVDQVHNLLEKMMLQVSPSSDGRHFKVTVPAIRSDILHPCDIAEDVAISFGYNNVFKQNKKIIPSGVPLVRSEYIDRLSKEVAACRYIGICPFSLCSKADCFDKLLLPETPHIEIMNSKTQQFEMPRTMLLPCLLTTSHYIFNQPKSRGVLPLRLYLIDDVVLLDEKAENKTRNEHHFAAMIADTKSCFDKIHKLLDRFFVLNACNAADVKLVPQDVPTCIKGQRAAVNYKGNEIGWIGVIHPQVLINFGLTTPVVAFEICIDSFIEKHH</sequence>
<organism evidence="15 16">
    <name type="scientific">Tritrichomonas musculus</name>
    <dbReference type="NCBI Taxonomy" id="1915356"/>
    <lineage>
        <taxon>Eukaryota</taxon>
        <taxon>Metamonada</taxon>
        <taxon>Parabasalia</taxon>
        <taxon>Tritrichomonadida</taxon>
        <taxon>Tritrichomonadidae</taxon>
        <taxon>Tritrichomonas</taxon>
    </lineage>
</organism>
<dbReference type="InterPro" id="IPR005147">
    <property type="entry name" value="tRNA_synthase_B5-dom"/>
</dbReference>
<dbReference type="Gene3D" id="3.30.56.10">
    <property type="match status" value="2"/>
</dbReference>
<dbReference type="SUPFAM" id="SSF55681">
    <property type="entry name" value="Class II aaRS and biotin synthetases"/>
    <property type="match status" value="1"/>
</dbReference>
<evidence type="ECO:0000313" key="16">
    <source>
        <dbReference type="Proteomes" id="UP001470230"/>
    </source>
</evidence>
<evidence type="ECO:0000256" key="6">
    <source>
        <dbReference type="ARBA" id="ARBA00022598"/>
    </source>
</evidence>
<dbReference type="PROSITE" id="PS51483">
    <property type="entry name" value="B5"/>
    <property type="match status" value="1"/>
</dbReference>
<dbReference type="InterPro" id="IPR005146">
    <property type="entry name" value="B3/B4_tRNA-bd"/>
</dbReference>
<comment type="caution">
    <text evidence="15">The sequence shown here is derived from an EMBL/GenBank/DDBJ whole genome shotgun (WGS) entry which is preliminary data.</text>
</comment>
<comment type="cofactor">
    <cofactor evidence="1">
        <name>Mg(2+)</name>
        <dbReference type="ChEBI" id="CHEBI:18420"/>
    </cofactor>
</comment>
<keyword evidence="5" id="KW-0963">Cytoplasm</keyword>
<evidence type="ECO:0000256" key="12">
    <source>
        <dbReference type="ARBA" id="ARBA00023146"/>
    </source>
</evidence>
<evidence type="ECO:0000256" key="8">
    <source>
        <dbReference type="ARBA" id="ARBA00022741"/>
    </source>
</evidence>
<dbReference type="PANTHER" id="PTHR10947:SF0">
    <property type="entry name" value="PHENYLALANINE--TRNA LIGASE BETA SUBUNIT"/>
    <property type="match status" value="1"/>
</dbReference>
<keyword evidence="16" id="KW-1185">Reference proteome</keyword>
<dbReference type="Gene3D" id="3.30.930.10">
    <property type="entry name" value="Bira Bifunctional Protein, Domain 2"/>
    <property type="match status" value="1"/>
</dbReference>
<evidence type="ECO:0000256" key="7">
    <source>
        <dbReference type="ARBA" id="ARBA00022723"/>
    </source>
</evidence>
<dbReference type="NCBIfam" id="TIGR00471">
    <property type="entry name" value="pheT_arch"/>
    <property type="match status" value="1"/>
</dbReference>
<evidence type="ECO:0000256" key="3">
    <source>
        <dbReference type="ARBA" id="ARBA00007438"/>
    </source>
</evidence>
<dbReference type="InterPro" id="IPR004531">
    <property type="entry name" value="Phe-tRNA-synth_IIc_bsu_arc_euk"/>
</dbReference>
<dbReference type="InterPro" id="IPR045060">
    <property type="entry name" value="Phe-tRNA-ligase_IIc_bsu"/>
</dbReference>
<dbReference type="EMBL" id="JAPFFF010000012">
    <property type="protein sequence ID" value="KAK8875904.1"/>
    <property type="molecule type" value="Genomic_DNA"/>
</dbReference>
<dbReference type="Pfam" id="PF03483">
    <property type="entry name" value="B3_4"/>
    <property type="match status" value="1"/>
</dbReference>